<proteinExistence type="inferred from homology"/>
<dbReference type="Proteomes" id="UP000250266">
    <property type="component" value="Unassembled WGS sequence"/>
</dbReference>
<dbReference type="Pfam" id="PF01494">
    <property type="entry name" value="FAD_binding_3"/>
    <property type="match status" value="1"/>
</dbReference>
<dbReference type="PANTHER" id="PTHR47356">
    <property type="entry name" value="FAD-DEPENDENT MONOOXYGENASE ASQG-RELATED"/>
    <property type="match status" value="1"/>
</dbReference>
<sequence>MDKSFRVIIVGGSIAGLSLAHCLDHVGIEYVVLERHHDIAPRVGASVGIMPNGARILDQMGLFDAVEAEIEPLHRSHINYPDGFSFTSNFPKILSDEFGYPVSFLDREKFLAILYARLKDKDLIHLKKEVIKVENVKSKVRVDTSDGDYCYADLVVGADGVHSKVRSAMWQDAGEKMPSLISSKEKSSITVEYTCIYGISTAVSGLKIGEQITCFYDHLTILTFHGKAGRVFWFVIEKTDKKYYWPNIPRFSNVDAETLCESLASRKVYNDVDFGHIWAKRETYSMTALEENVFERWHFGRIVCLGDSMHKLTPNLGQGANSAIESAACLANHLYSMAAMHGIHKPTDAQLDSLLTAFTKPRRKRMREILKEARFITRLQARDGLVNILIGRYIVPYSGDLPASMAGKVMHGAEKLEFLQLPQRSKKGWPEDNQSRRARVVLKGASMLVLAGLGLAWCAGLLGTVALEAARSRQGQFVF</sequence>
<evidence type="ECO:0000256" key="4">
    <source>
        <dbReference type="ARBA" id="ARBA00023002"/>
    </source>
</evidence>
<name>A0A8E2ED82_9PEZI</name>
<evidence type="ECO:0000313" key="8">
    <source>
        <dbReference type="Proteomes" id="UP000250266"/>
    </source>
</evidence>
<organism evidence="7 8">
    <name type="scientific">Lepidopterella palustris CBS 459.81</name>
    <dbReference type="NCBI Taxonomy" id="1314670"/>
    <lineage>
        <taxon>Eukaryota</taxon>
        <taxon>Fungi</taxon>
        <taxon>Dikarya</taxon>
        <taxon>Ascomycota</taxon>
        <taxon>Pezizomycotina</taxon>
        <taxon>Dothideomycetes</taxon>
        <taxon>Pleosporomycetidae</taxon>
        <taxon>Mytilinidiales</taxon>
        <taxon>Argynnaceae</taxon>
        <taxon>Lepidopterella</taxon>
    </lineage>
</organism>
<gene>
    <name evidence="7" type="ORF">K432DRAFT_416055</name>
</gene>
<dbReference type="EMBL" id="KV744921">
    <property type="protein sequence ID" value="OCK81418.1"/>
    <property type="molecule type" value="Genomic_DNA"/>
</dbReference>
<dbReference type="SUPFAM" id="SSF51905">
    <property type="entry name" value="FAD/NAD(P)-binding domain"/>
    <property type="match status" value="1"/>
</dbReference>
<evidence type="ECO:0000256" key="2">
    <source>
        <dbReference type="ARBA" id="ARBA00022630"/>
    </source>
</evidence>
<keyword evidence="8" id="KW-1185">Reference proteome</keyword>
<dbReference type="AlphaFoldDB" id="A0A8E2ED82"/>
<evidence type="ECO:0000256" key="1">
    <source>
        <dbReference type="ARBA" id="ARBA00007992"/>
    </source>
</evidence>
<keyword evidence="3" id="KW-0274">FAD</keyword>
<comment type="similarity">
    <text evidence="1">Belongs to the paxM FAD-dependent monooxygenase family.</text>
</comment>
<protein>
    <submittedName>
        <fullName evidence="7">FAD/NAD(P)-binding domain-containing protein</fullName>
    </submittedName>
</protein>
<keyword evidence="5" id="KW-0472">Membrane</keyword>
<keyword evidence="5" id="KW-0812">Transmembrane</keyword>
<dbReference type="Gene3D" id="3.50.50.60">
    <property type="entry name" value="FAD/NAD(P)-binding domain"/>
    <property type="match status" value="1"/>
</dbReference>
<keyword evidence="2" id="KW-0285">Flavoprotein</keyword>
<keyword evidence="4" id="KW-0560">Oxidoreductase</keyword>
<reference evidence="7 8" key="1">
    <citation type="journal article" date="2016" name="Nat. Commun.">
        <title>Ectomycorrhizal ecology is imprinted in the genome of the dominant symbiotic fungus Cenococcum geophilum.</title>
        <authorList>
            <consortium name="DOE Joint Genome Institute"/>
            <person name="Peter M."/>
            <person name="Kohler A."/>
            <person name="Ohm R.A."/>
            <person name="Kuo A."/>
            <person name="Krutzmann J."/>
            <person name="Morin E."/>
            <person name="Arend M."/>
            <person name="Barry K.W."/>
            <person name="Binder M."/>
            <person name="Choi C."/>
            <person name="Clum A."/>
            <person name="Copeland A."/>
            <person name="Grisel N."/>
            <person name="Haridas S."/>
            <person name="Kipfer T."/>
            <person name="LaButti K."/>
            <person name="Lindquist E."/>
            <person name="Lipzen A."/>
            <person name="Maire R."/>
            <person name="Meier B."/>
            <person name="Mihaltcheva S."/>
            <person name="Molinier V."/>
            <person name="Murat C."/>
            <person name="Poggeler S."/>
            <person name="Quandt C.A."/>
            <person name="Sperisen C."/>
            <person name="Tritt A."/>
            <person name="Tisserant E."/>
            <person name="Crous P.W."/>
            <person name="Henrissat B."/>
            <person name="Nehls U."/>
            <person name="Egli S."/>
            <person name="Spatafora J.W."/>
            <person name="Grigoriev I.V."/>
            <person name="Martin F.M."/>
        </authorList>
    </citation>
    <scope>NUCLEOTIDE SEQUENCE [LARGE SCALE GENOMIC DNA]</scope>
    <source>
        <strain evidence="7 8">CBS 459.81</strain>
    </source>
</reference>
<dbReference type="InterPro" id="IPR050562">
    <property type="entry name" value="FAD_mOase_fung"/>
</dbReference>
<dbReference type="InterPro" id="IPR002938">
    <property type="entry name" value="FAD-bd"/>
</dbReference>
<evidence type="ECO:0000256" key="5">
    <source>
        <dbReference type="SAM" id="Phobius"/>
    </source>
</evidence>
<feature type="transmembrane region" description="Helical" evidence="5">
    <location>
        <begin position="445"/>
        <end position="467"/>
    </location>
</feature>
<dbReference type="InterPro" id="IPR036188">
    <property type="entry name" value="FAD/NAD-bd_sf"/>
</dbReference>
<accession>A0A8E2ED82</accession>
<evidence type="ECO:0000259" key="6">
    <source>
        <dbReference type="Pfam" id="PF01494"/>
    </source>
</evidence>
<feature type="domain" description="FAD-binding" evidence="6">
    <location>
        <begin position="6"/>
        <end position="336"/>
    </location>
</feature>
<keyword evidence="5" id="KW-1133">Transmembrane helix</keyword>
<dbReference type="OrthoDB" id="2431938at2759"/>
<dbReference type="PANTHER" id="PTHR47356:SF2">
    <property type="entry name" value="FAD-BINDING DOMAIN-CONTAINING PROTEIN-RELATED"/>
    <property type="match status" value="1"/>
</dbReference>
<dbReference type="GO" id="GO:0071949">
    <property type="term" value="F:FAD binding"/>
    <property type="evidence" value="ECO:0007669"/>
    <property type="project" value="InterPro"/>
</dbReference>
<evidence type="ECO:0000313" key="7">
    <source>
        <dbReference type="EMBL" id="OCK81418.1"/>
    </source>
</evidence>
<dbReference type="PRINTS" id="PR00420">
    <property type="entry name" value="RNGMNOXGNASE"/>
</dbReference>
<evidence type="ECO:0000256" key="3">
    <source>
        <dbReference type="ARBA" id="ARBA00022827"/>
    </source>
</evidence>
<dbReference type="GO" id="GO:0004497">
    <property type="term" value="F:monooxygenase activity"/>
    <property type="evidence" value="ECO:0007669"/>
    <property type="project" value="InterPro"/>
</dbReference>